<feature type="domain" description="Sulfatase N-terminal" evidence="10">
    <location>
        <begin position="248"/>
        <end position="535"/>
    </location>
</feature>
<name>A0A239KZ08_9BURK</name>
<dbReference type="GO" id="GO:0009244">
    <property type="term" value="P:lipopolysaccharide core region biosynthetic process"/>
    <property type="evidence" value="ECO:0007669"/>
    <property type="project" value="TreeGrafter"/>
</dbReference>
<keyword evidence="3" id="KW-0997">Cell inner membrane</keyword>
<feature type="domain" description="Phosphoethanolamine transferase N-terminal" evidence="11">
    <location>
        <begin position="69"/>
        <end position="216"/>
    </location>
</feature>
<feature type="region of interest" description="Disordered" evidence="8">
    <location>
        <begin position="541"/>
        <end position="564"/>
    </location>
</feature>
<evidence type="ECO:0000256" key="4">
    <source>
        <dbReference type="ARBA" id="ARBA00022679"/>
    </source>
</evidence>
<evidence type="ECO:0000256" key="7">
    <source>
        <dbReference type="ARBA" id="ARBA00023136"/>
    </source>
</evidence>
<dbReference type="Proteomes" id="UP000198284">
    <property type="component" value="Unassembled WGS sequence"/>
</dbReference>
<evidence type="ECO:0000256" key="2">
    <source>
        <dbReference type="ARBA" id="ARBA00022475"/>
    </source>
</evidence>
<dbReference type="Pfam" id="PF08019">
    <property type="entry name" value="EptA_B_N"/>
    <property type="match status" value="1"/>
</dbReference>
<evidence type="ECO:0000256" key="3">
    <source>
        <dbReference type="ARBA" id="ARBA00022519"/>
    </source>
</evidence>
<keyword evidence="6 9" id="KW-1133">Transmembrane helix</keyword>
<sequence length="564" mass="62027">MAPRSGKLRIRPAAKDLWHFRSPVSFSLALALLFLSLYNVRFWREAGAAFWTGHPADAFYLAALAGVLLLFLTALLLLIPGSLLPRVAAVVLIPLAAMAAFCADSFGLGLDQEMFRSFAAADSQEASSMLSVRLVAYTLLLGILPLFFVGWSRLAVLSLRQHAWHRLLFIGPAIILAAALIAAFPDRFRAFADEHARLHYLLVPNAAVKAWAGYAMADLKRLEDDRSLASATPPRRLNRPPGAKPLLVFLVIGETARHQNFQLGGYARPTNPRLSAIDHVFYFGHVESCGTSTAVSLPCMFSYRGRQRFDVNSALKERNIIDDLIDAGIDVEWRTNNSGGRSAARRAKLIDFRQSRTPGLCEGEVCYDEVLLQGLEESLATKKDDTLIVFHQIGSHGPDYFRRYPPSAEIFKPACRGELTSCSGEEIVNAYDNTIAYTDRLLADQIGLLEKVADKFDTALFYLSDHGESLGEHGVHLHGAPAAVAPPEQKRIPLLLWMSPGFMQRHGIDLKCMSSRTSMPASHDQLPYTVSGMMGLSQARPRSAPNLAAPCMTDAGQNEAPLER</sequence>
<dbReference type="PANTHER" id="PTHR30443:SF0">
    <property type="entry name" value="PHOSPHOETHANOLAMINE TRANSFERASE EPTA"/>
    <property type="match status" value="1"/>
</dbReference>
<dbReference type="InterPro" id="IPR012549">
    <property type="entry name" value="EptA-like_N"/>
</dbReference>
<evidence type="ECO:0000259" key="10">
    <source>
        <dbReference type="Pfam" id="PF00884"/>
    </source>
</evidence>
<dbReference type="InterPro" id="IPR040423">
    <property type="entry name" value="PEA_transferase"/>
</dbReference>
<reference evidence="12 13" key="1">
    <citation type="submission" date="2017-06" db="EMBL/GenBank/DDBJ databases">
        <authorList>
            <person name="Kim H.J."/>
            <person name="Triplett B.A."/>
        </authorList>
    </citation>
    <scope>NUCLEOTIDE SEQUENCE [LARGE SCALE GENOMIC DNA]</scope>
    <source>
        <strain evidence="12 13">U15</strain>
    </source>
</reference>
<dbReference type="PANTHER" id="PTHR30443">
    <property type="entry name" value="INNER MEMBRANE PROTEIN"/>
    <property type="match status" value="1"/>
</dbReference>
<feature type="transmembrane region" description="Helical" evidence="9">
    <location>
        <begin position="20"/>
        <end position="38"/>
    </location>
</feature>
<feature type="transmembrane region" description="Helical" evidence="9">
    <location>
        <begin position="130"/>
        <end position="151"/>
    </location>
</feature>
<evidence type="ECO:0000256" key="1">
    <source>
        <dbReference type="ARBA" id="ARBA00004429"/>
    </source>
</evidence>
<keyword evidence="4 12" id="KW-0808">Transferase</keyword>
<evidence type="ECO:0000259" key="11">
    <source>
        <dbReference type="Pfam" id="PF08019"/>
    </source>
</evidence>
<keyword evidence="7 9" id="KW-0472">Membrane</keyword>
<comment type="subcellular location">
    <subcellularLocation>
        <location evidence="1">Cell inner membrane</location>
        <topology evidence="1">Multi-pass membrane protein</topology>
    </subcellularLocation>
</comment>
<keyword evidence="13" id="KW-1185">Reference proteome</keyword>
<evidence type="ECO:0000313" key="13">
    <source>
        <dbReference type="Proteomes" id="UP000198284"/>
    </source>
</evidence>
<keyword evidence="2" id="KW-1003">Cell membrane</keyword>
<dbReference type="Pfam" id="PF00884">
    <property type="entry name" value="Sulfatase"/>
    <property type="match status" value="1"/>
</dbReference>
<proteinExistence type="predicted"/>
<dbReference type="Gene3D" id="3.40.720.10">
    <property type="entry name" value="Alkaline Phosphatase, subunit A"/>
    <property type="match status" value="1"/>
</dbReference>
<feature type="transmembrane region" description="Helical" evidence="9">
    <location>
        <begin position="58"/>
        <end position="80"/>
    </location>
</feature>
<evidence type="ECO:0000313" key="12">
    <source>
        <dbReference type="EMBL" id="SNT23451.1"/>
    </source>
</evidence>
<protein>
    <submittedName>
        <fullName evidence="12">Phosphatidylethanolamine:Kdo2-lipid A phosphoethanolamine transferase</fullName>
    </submittedName>
</protein>
<dbReference type="InterPro" id="IPR058130">
    <property type="entry name" value="PEA_transf_C"/>
</dbReference>
<feature type="transmembrane region" description="Helical" evidence="9">
    <location>
        <begin position="163"/>
        <end position="184"/>
    </location>
</feature>
<organism evidence="12 13">
    <name type="scientific">Noviherbaspirillum humi</name>
    <dbReference type="NCBI Taxonomy" id="1688639"/>
    <lineage>
        <taxon>Bacteria</taxon>
        <taxon>Pseudomonadati</taxon>
        <taxon>Pseudomonadota</taxon>
        <taxon>Betaproteobacteria</taxon>
        <taxon>Burkholderiales</taxon>
        <taxon>Oxalobacteraceae</taxon>
        <taxon>Noviherbaspirillum</taxon>
    </lineage>
</organism>
<dbReference type="GO" id="GO:0016776">
    <property type="term" value="F:phosphotransferase activity, phosphate group as acceptor"/>
    <property type="evidence" value="ECO:0007669"/>
    <property type="project" value="TreeGrafter"/>
</dbReference>
<dbReference type="InterPro" id="IPR017850">
    <property type="entry name" value="Alkaline_phosphatase_core_sf"/>
</dbReference>
<dbReference type="EMBL" id="FZOT01000018">
    <property type="protein sequence ID" value="SNT23451.1"/>
    <property type="molecule type" value="Genomic_DNA"/>
</dbReference>
<dbReference type="AlphaFoldDB" id="A0A239KZ08"/>
<dbReference type="SUPFAM" id="SSF53649">
    <property type="entry name" value="Alkaline phosphatase-like"/>
    <property type="match status" value="1"/>
</dbReference>
<accession>A0A239KZ08</accession>
<dbReference type="GO" id="GO:0005886">
    <property type="term" value="C:plasma membrane"/>
    <property type="evidence" value="ECO:0007669"/>
    <property type="project" value="UniProtKB-SubCell"/>
</dbReference>
<evidence type="ECO:0000256" key="5">
    <source>
        <dbReference type="ARBA" id="ARBA00022692"/>
    </source>
</evidence>
<dbReference type="InterPro" id="IPR000917">
    <property type="entry name" value="Sulfatase_N"/>
</dbReference>
<dbReference type="CDD" id="cd16017">
    <property type="entry name" value="LptA"/>
    <property type="match status" value="1"/>
</dbReference>
<gene>
    <name evidence="12" type="ORF">SAMN06265795_11844</name>
</gene>
<feature type="transmembrane region" description="Helical" evidence="9">
    <location>
        <begin position="87"/>
        <end position="110"/>
    </location>
</feature>
<evidence type="ECO:0000256" key="6">
    <source>
        <dbReference type="ARBA" id="ARBA00022989"/>
    </source>
</evidence>
<evidence type="ECO:0000256" key="8">
    <source>
        <dbReference type="SAM" id="MobiDB-lite"/>
    </source>
</evidence>
<keyword evidence="5 9" id="KW-0812">Transmembrane</keyword>
<evidence type="ECO:0000256" key="9">
    <source>
        <dbReference type="SAM" id="Phobius"/>
    </source>
</evidence>